<evidence type="ECO:0008006" key="3">
    <source>
        <dbReference type="Google" id="ProtNLM"/>
    </source>
</evidence>
<evidence type="ECO:0000313" key="2">
    <source>
        <dbReference type="Proteomes" id="UP001595937"/>
    </source>
</evidence>
<organism evidence="1 2">
    <name type="scientific">Brachybacterium tyrofermentans</name>
    <dbReference type="NCBI Taxonomy" id="47848"/>
    <lineage>
        <taxon>Bacteria</taxon>
        <taxon>Bacillati</taxon>
        <taxon>Actinomycetota</taxon>
        <taxon>Actinomycetes</taxon>
        <taxon>Micrococcales</taxon>
        <taxon>Dermabacteraceae</taxon>
        <taxon>Brachybacterium</taxon>
    </lineage>
</organism>
<accession>A0ABW0FI13</accession>
<keyword evidence="2" id="KW-1185">Reference proteome</keyword>
<comment type="caution">
    <text evidence="1">The sequence shown here is derived from an EMBL/GenBank/DDBJ whole genome shotgun (WGS) entry which is preliminary data.</text>
</comment>
<protein>
    <recommendedName>
        <fullName evidence="3">DUF4240 domain-containing protein</fullName>
    </recommendedName>
</protein>
<proteinExistence type="predicted"/>
<gene>
    <name evidence="1" type="ORF">ACFPK8_13065</name>
</gene>
<dbReference type="RefSeq" id="WP_343926411.1">
    <property type="nucleotide sequence ID" value="NZ_BAAAIR010000097.1"/>
</dbReference>
<dbReference type="Proteomes" id="UP001595937">
    <property type="component" value="Unassembled WGS sequence"/>
</dbReference>
<reference evidence="2" key="1">
    <citation type="journal article" date="2019" name="Int. J. Syst. Evol. Microbiol.">
        <title>The Global Catalogue of Microorganisms (GCM) 10K type strain sequencing project: providing services to taxonomists for standard genome sequencing and annotation.</title>
        <authorList>
            <consortium name="The Broad Institute Genomics Platform"/>
            <consortium name="The Broad Institute Genome Sequencing Center for Infectious Disease"/>
            <person name="Wu L."/>
            <person name="Ma J."/>
        </authorList>
    </citation>
    <scope>NUCLEOTIDE SEQUENCE [LARGE SCALE GENOMIC DNA]</scope>
    <source>
        <strain evidence="2">CGMCC 1.16455</strain>
    </source>
</reference>
<evidence type="ECO:0000313" key="1">
    <source>
        <dbReference type="EMBL" id="MFC5298443.1"/>
    </source>
</evidence>
<dbReference type="GeneID" id="303299203"/>
<sequence length="193" mass="21803">MAAVVAAWLVEGKDNEEETAMGKQRKYLDRGRKIELEGRPYEVDWMTLLGAGRSAVQRGRADGAAFLSEVMWEGVDPAVVTPRPAALDYPLMRRWLDVNEDEAIDYLMDEWGLAFDEPAPENASQANELLELEDCITAGRGAHMLSAYQRSLPEGTGTWFVGYCSDCLRAILMWIDDDDLSSRWWPFYDQESA</sequence>
<dbReference type="EMBL" id="JBHSLN010000065">
    <property type="protein sequence ID" value="MFC5298443.1"/>
    <property type="molecule type" value="Genomic_DNA"/>
</dbReference>
<name>A0ABW0FI13_9MICO</name>